<proteinExistence type="predicted"/>
<feature type="compositionally biased region" description="Polar residues" evidence="1">
    <location>
        <begin position="23"/>
        <end position="33"/>
    </location>
</feature>
<evidence type="ECO:0000313" key="2">
    <source>
        <dbReference type="EMBL" id="VVC93314.1"/>
    </source>
</evidence>
<dbReference type="AlphaFoldDB" id="A0A5E4Q545"/>
<feature type="non-terminal residue" evidence="2">
    <location>
        <position position="553"/>
    </location>
</feature>
<feature type="compositionally biased region" description="Polar residues" evidence="1">
    <location>
        <begin position="1"/>
        <end position="13"/>
    </location>
</feature>
<dbReference type="Proteomes" id="UP000324832">
    <property type="component" value="Unassembled WGS sequence"/>
</dbReference>
<evidence type="ECO:0000313" key="3">
    <source>
        <dbReference type="Proteomes" id="UP000324832"/>
    </source>
</evidence>
<sequence length="553" mass="63992">MTSVSSLKSNKIDNSMPKKRLSLSLTKTSPNKSSKVKLEDNIAVNVISLVSDDEDSRSETSNTTINYSPKTPTKSPNTSTGGSAGKSSAHKYFSPQKKCSITLKSPKKARKSLGKLFSTSKNDSEFEMASEGLDDKTIFLLAIIYKFLNCNSLRCLLEEQSQQLLSKCFNLVKPGLRLVCRLYWRKEGWYRLEQIKQITMDKKYPIDDSELWLMINNLLESKVLVTSNNTELKLICKDLKMKVTTKDDAIRSLMNFKNRKSNISSYFKGCKSDNEARLSKIEKKLELTLLYDKINRETYPIDKHMDLDDASVVFKTRQEFHRYLTANEMYVTFLNSTDTTEKISIAAQVLLEGFQNPDLPKASMDCMRPRAIKLADRQTNSLADEETRDRLRTYGHHDDILEKCVRSKHIYKQPMDFYTNRKCLIDDRLKEIEQAREDEIIAMMKRVWDSRPEYEMSGISRNVGWENVSDVAWMHYMKQNDIQVEFCYVGVNTSRSKARQVHCEPLRYYLSRPKYVSLINIFFTNNILTGPNNNINSYTYICIIKIICKVFII</sequence>
<organism evidence="2 3">
    <name type="scientific">Leptidea sinapis</name>
    <dbReference type="NCBI Taxonomy" id="189913"/>
    <lineage>
        <taxon>Eukaryota</taxon>
        <taxon>Metazoa</taxon>
        <taxon>Ecdysozoa</taxon>
        <taxon>Arthropoda</taxon>
        <taxon>Hexapoda</taxon>
        <taxon>Insecta</taxon>
        <taxon>Pterygota</taxon>
        <taxon>Neoptera</taxon>
        <taxon>Endopterygota</taxon>
        <taxon>Lepidoptera</taxon>
        <taxon>Glossata</taxon>
        <taxon>Ditrysia</taxon>
        <taxon>Papilionoidea</taxon>
        <taxon>Pieridae</taxon>
        <taxon>Dismorphiinae</taxon>
        <taxon>Leptidea</taxon>
    </lineage>
</organism>
<name>A0A5E4Q545_9NEOP</name>
<keyword evidence="3" id="KW-1185">Reference proteome</keyword>
<feature type="region of interest" description="Disordered" evidence="1">
    <location>
        <begin position="52"/>
        <end position="92"/>
    </location>
</feature>
<reference evidence="2 3" key="1">
    <citation type="submission" date="2017-07" db="EMBL/GenBank/DDBJ databases">
        <authorList>
            <person name="Talla V."/>
            <person name="Backstrom N."/>
        </authorList>
    </citation>
    <scope>NUCLEOTIDE SEQUENCE [LARGE SCALE GENOMIC DNA]</scope>
</reference>
<protein>
    <submittedName>
        <fullName evidence="2">Uncharacterized protein</fullName>
    </submittedName>
</protein>
<evidence type="ECO:0000256" key="1">
    <source>
        <dbReference type="SAM" id="MobiDB-lite"/>
    </source>
</evidence>
<dbReference type="EMBL" id="FZQP02001582">
    <property type="protein sequence ID" value="VVC93314.1"/>
    <property type="molecule type" value="Genomic_DNA"/>
</dbReference>
<gene>
    <name evidence="2" type="ORF">LSINAPIS_LOCUS5532</name>
</gene>
<accession>A0A5E4Q545</accession>
<feature type="region of interest" description="Disordered" evidence="1">
    <location>
        <begin position="1"/>
        <end position="35"/>
    </location>
</feature>
<feature type="compositionally biased region" description="Low complexity" evidence="1">
    <location>
        <begin position="68"/>
        <end position="87"/>
    </location>
</feature>